<dbReference type="Proteomes" id="UP001161017">
    <property type="component" value="Unassembled WGS sequence"/>
</dbReference>
<dbReference type="InterPro" id="IPR057229">
    <property type="entry name" value="DUF7907"/>
</dbReference>
<protein>
    <recommendedName>
        <fullName evidence="2">DUF7907 domain-containing protein</fullName>
    </recommendedName>
</protein>
<organism evidence="3 4">
    <name type="scientific">Ramalina farinacea</name>
    <dbReference type="NCBI Taxonomy" id="258253"/>
    <lineage>
        <taxon>Eukaryota</taxon>
        <taxon>Fungi</taxon>
        <taxon>Dikarya</taxon>
        <taxon>Ascomycota</taxon>
        <taxon>Pezizomycotina</taxon>
        <taxon>Lecanoromycetes</taxon>
        <taxon>OSLEUM clade</taxon>
        <taxon>Lecanoromycetidae</taxon>
        <taxon>Lecanorales</taxon>
        <taxon>Lecanorineae</taxon>
        <taxon>Ramalinaceae</taxon>
        <taxon>Ramalina</taxon>
    </lineage>
</organism>
<evidence type="ECO:0000259" key="2">
    <source>
        <dbReference type="Pfam" id="PF25484"/>
    </source>
</evidence>
<evidence type="ECO:0000313" key="4">
    <source>
        <dbReference type="Proteomes" id="UP001161017"/>
    </source>
</evidence>
<dbReference type="AlphaFoldDB" id="A0AA43TV32"/>
<keyword evidence="1" id="KW-0732">Signal</keyword>
<keyword evidence="4" id="KW-1185">Reference proteome</keyword>
<feature type="chain" id="PRO_5041382798" description="DUF7907 domain-containing protein" evidence="1">
    <location>
        <begin position="21"/>
        <end position="166"/>
    </location>
</feature>
<dbReference type="EMBL" id="JAPUFD010000009">
    <property type="protein sequence ID" value="MDI1489153.1"/>
    <property type="molecule type" value="Genomic_DNA"/>
</dbReference>
<reference evidence="3" key="1">
    <citation type="journal article" date="2023" name="Genome Biol. Evol.">
        <title>First Whole Genome Sequence and Flow Cytometry Genome Size Data for the Lichen-Forming Fungus Ramalina farinacea (Ascomycota).</title>
        <authorList>
            <person name="Llewellyn T."/>
            <person name="Mian S."/>
            <person name="Hill R."/>
            <person name="Leitch I.J."/>
            <person name="Gaya E."/>
        </authorList>
    </citation>
    <scope>NUCLEOTIDE SEQUENCE</scope>
    <source>
        <strain evidence="3">LIQ254RAFAR</strain>
    </source>
</reference>
<feature type="domain" description="DUF7907" evidence="2">
    <location>
        <begin position="37"/>
        <end position="94"/>
    </location>
</feature>
<dbReference type="Pfam" id="PF25484">
    <property type="entry name" value="DUF7907"/>
    <property type="match status" value="2"/>
</dbReference>
<gene>
    <name evidence="3" type="ORF">OHK93_008431</name>
</gene>
<sequence length="166" mass="18578">MHFSFLALASSLSLLSLVSAVPQPQATTPPSTVTPPDRYYLKTKVIDGGDKTKDGFYVTSYHTGAGLDDAVLEVTTEHAAKGFLNATYQQFDFNTRDPVSINTGQQTVGFYFNETGLQWDYAEDGFAGWIVCDWWHGLPQLFWKYNFYEYLLPCSCAQVELHPVAV</sequence>
<comment type="caution">
    <text evidence="3">The sequence shown here is derived from an EMBL/GenBank/DDBJ whole genome shotgun (WGS) entry which is preliminary data.</text>
</comment>
<feature type="domain" description="DUF7907" evidence="2">
    <location>
        <begin position="95"/>
        <end position="164"/>
    </location>
</feature>
<accession>A0AA43TV32</accession>
<name>A0AA43TV32_9LECA</name>
<evidence type="ECO:0000256" key="1">
    <source>
        <dbReference type="SAM" id="SignalP"/>
    </source>
</evidence>
<feature type="signal peptide" evidence="1">
    <location>
        <begin position="1"/>
        <end position="20"/>
    </location>
</feature>
<proteinExistence type="predicted"/>
<evidence type="ECO:0000313" key="3">
    <source>
        <dbReference type="EMBL" id="MDI1489153.1"/>
    </source>
</evidence>